<accession>A0ABY0HI13</accession>
<dbReference type="Proteomes" id="UP000294003">
    <property type="component" value="Unassembled WGS sequence"/>
</dbReference>
<reference evidence="2 3" key="1">
    <citation type="submission" date="2018-06" db="EMBL/GenBank/DDBJ databases">
        <title>Complete Genomes of Monosporascus.</title>
        <authorList>
            <person name="Robinson A.J."/>
            <person name="Natvig D.O."/>
        </authorList>
    </citation>
    <scope>NUCLEOTIDE SEQUENCE [LARGE SCALE GENOMIC DNA]</scope>
    <source>
        <strain evidence="2 3">CBS 609.92</strain>
    </source>
</reference>
<gene>
    <name evidence="2" type="ORF">DL762_001317</name>
</gene>
<dbReference type="EMBL" id="QJNS01000021">
    <property type="protein sequence ID" value="RYO93054.1"/>
    <property type="molecule type" value="Genomic_DNA"/>
</dbReference>
<proteinExistence type="predicted"/>
<protein>
    <submittedName>
        <fullName evidence="2">Uncharacterized protein</fullName>
    </submittedName>
</protein>
<name>A0ABY0HI13_9PEZI</name>
<evidence type="ECO:0000313" key="2">
    <source>
        <dbReference type="EMBL" id="RYO93054.1"/>
    </source>
</evidence>
<comment type="caution">
    <text evidence="2">The sequence shown here is derived from an EMBL/GenBank/DDBJ whole genome shotgun (WGS) entry which is preliminary data.</text>
</comment>
<feature type="region of interest" description="Disordered" evidence="1">
    <location>
        <begin position="39"/>
        <end position="67"/>
    </location>
</feature>
<evidence type="ECO:0000313" key="3">
    <source>
        <dbReference type="Proteomes" id="UP000294003"/>
    </source>
</evidence>
<sequence>MAATSLLFYPNIRRFHSEHASMLSKSVAVTASLAASASAQLSPGNTTRSCGTPLPTEAPIQASQQML</sequence>
<keyword evidence="3" id="KW-1185">Reference proteome</keyword>
<evidence type="ECO:0000256" key="1">
    <source>
        <dbReference type="SAM" id="MobiDB-lite"/>
    </source>
</evidence>
<organism evidence="2 3">
    <name type="scientific">Monosporascus cannonballus</name>
    <dbReference type="NCBI Taxonomy" id="155416"/>
    <lineage>
        <taxon>Eukaryota</taxon>
        <taxon>Fungi</taxon>
        <taxon>Dikarya</taxon>
        <taxon>Ascomycota</taxon>
        <taxon>Pezizomycotina</taxon>
        <taxon>Sordariomycetes</taxon>
        <taxon>Xylariomycetidae</taxon>
        <taxon>Xylariales</taxon>
        <taxon>Xylariales incertae sedis</taxon>
        <taxon>Monosporascus</taxon>
    </lineage>
</organism>